<evidence type="ECO:0008006" key="3">
    <source>
        <dbReference type="Google" id="ProtNLM"/>
    </source>
</evidence>
<accession>A0AAP3E0E3</accession>
<sequence length="203" mass="23510">MKNVYDFEAVADPFKTIYVDPDQIIYSMSYPDVYTNYGTVKPGPWDTTVGDFEKKTKFQSLRRRFVDGVEWEETEIFDHLQTLIEMDGAVDGCRSVNELKSRYEHIDELYHEINSNGYKTGDELSSKRGDFADICVAIGRDGSLIQHGDGIHRLSIAKILDLSKIPVKVSVRHFEWQRIRERIAKDECTDPTYRLHPDVKDLQ</sequence>
<gene>
    <name evidence="1" type="ORF">OB960_00050</name>
</gene>
<protein>
    <recommendedName>
        <fullName evidence="3">ParB-like nuclease domain-containing protein</fullName>
    </recommendedName>
</protein>
<dbReference type="EMBL" id="JAOPKA010000001">
    <property type="protein sequence ID" value="MCU4739792.1"/>
    <property type="molecule type" value="Genomic_DNA"/>
</dbReference>
<evidence type="ECO:0000313" key="2">
    <source>
        <dbReference type="Proteomes" id="UP001321018"/>
    </source>
</evidence>
<evidence type="ECO:0000313" key="1">
    <source>
        <dbReference type="EMBL" id="MCU4739792.1"/>
    </source>
</evidence>
<dbReference type="RefSeq" id="WP_338001662.1">
    <property type="nucleotide sequence ID" value="NZ_JAOPKA010000001.1"/>
</dbReference>
<proteinExistence type="predicted"/>
<dbReference type="Proteomes" id="UP001321018">
    <property type="component" value="Unassembled WGS sequence"/>
</dbReference>
<name>A0AAP3E0E3_9EURY</name>
<organism evidence="1 2">
    <name type="scientific">Natronoglomus mannanivorans</name>
    <dbReference type="NCBI Taxonomy" id="2979990"/>
    <lineage>
        <taxon>Archaea</taxon>
        <taxon>Methanobacteriati</taxon>
        <taxon>Methanobacteriota</taxon>
        <taxon>Stenosarchaea group</taxon>
        <taxon>Halobacteria</taxon>
        <taxon>Halobacteriales</taxon>
        <taxon>Natrialbaceae</taxon>
        <taxon>Natronoglomus</taxon>
    </lineage>
</organism>
<comment type="caution">
    <text evidence="1">The sequence shown here is derived from an EMBL/GenBank/DDBJ whole genome shotgun (WGS) entry which is preliminary data.</text>
</comment>
<reference evidence="1" key="1">
    <citation type="submission" date="2022-09" db="EMBL/GenBank/DDBJ databases">
        <title>Enrichment on poylsaccharides allowed isolation of novel metabolic and taxonomic groups of Haloarchaea.</title>
        <authorList>
            <person name="Sorokin D.Y."/>
            <person name="Elcheninov A.G."/>
            <person name="Khizhniak T.V."/>
            <person name="Kolganova T.V."/>
            <person name="Kublanov I.V."/>
        </authorList>
    </citation>
    <scope>NUCLEOTIDE SEQUENCE</scope>
    <source>
        <strain evidence="1">AArc-xg1-1</strain>
    </source>
</reference>
<dbReference type="AlphaFoldDB" id="A0AAP3E0E3"/>